<dbReference type="CDD" id="cd08498">
    <property type="entry name" value="PBP2_NikA_DppA_OppA_like_2"/>
    <property type="match status" value="1"/>
</dbReference>
<sequence length="522" mass="57195">MRKTLLAATCLAFVATAGASAQTLSIGVGGAFTSMDPHYHTLTPNNALNKHIFDRLVGTDEDFRLRPGLAESWTSVSPTVWEFKLRQGVTWHDGTPFTAEDVVSTFARVPNVRNSPGSFTIYTRQVQRLEVVDSHTIRMHTAAPNPLVPNWMSGISIISRQFGTDIDTADFNNGRAAIGTGPYRLVSYTPGTEAVMQRNPAWWGPAQPWARVNYRVIANDASRIAALRAGDVQAIDAVSTRDVDTLKNDPNIRIASRAALRNIYLYLNHAHDEPPGVTGPNGEKLARSPLRDNRVREALSIAINRDAIVSRVMGGHASPSGQFLAEGVMGHDPTLKPAPFNPARAQQLLRDAGFPNGFRVLLAGPNNRYVNDEQIIQAVAQMWARIGVRADVQAMPSNVYFSRSARNEFPIGLSGWGTGTGEPDSPMVGLIATPNRERGRGTSNRSLYANPAFDALLERALTTIDVPAREELYRQATRVAMADHAIIPLHHQVNIWASRRNVEVIARNDEETYAMSMKPAGN</sequence>
<comment type="caution">
    <text evidence="7">The sequence shown here is derived from an EMBL/GenBank/DDBJ whole genome shotgun (WGS) entry which is preliminary data.</text>
</comment>
<comment type="subcellular location">
    <subcellularLocation>
        <location evidence="1">Periplasm</location>
    </subcellularLocation>
</comment>
<protein>
    <submittedName>
        <fullName evidence="7">ABC transporter substrate-binding protein</fullName>
    </submittedName>
</protein>
<keyword evidence="8" id="KW-1185">Reference proteome</keyword>
<organism evidence="7 8">
    <name type="scientific">Falsiroseomonas selenitidurans</name>
    <dbReference type="NCBI Taxonomy" id="2716335"/>
    <lineage>
        <taxon>Bacteria</taxon>
        <taxon>Pseudomonadati</taxon>
        <taxon>Pseudomonadota</taxon>
        <taxon>Alphaproteobacteria</taxon>
        <taxon>Acetobacterales</taxon>
        <taxon>Roseomonadaceae</taxon>
        <taxon>Falsiroseomonas</taxon>
    </lineage>
</organism>
<dbReference type="PANTHER" id="PTHR30290">
    <property type="entry name" value="PERIPLASMIC BINDING COMPONENT OF ABC TRANSPORTER"/>
    <property type="match status" value="1"/>
</dbReference>
<dbReference type="Gene3D" id="3.40.190.10">
    <property type="entry name" value="Periplasmic binding protein-like II"/>
    <property type="match status" value="1"/>
</dbReference>
<evidence type="ECO:0000256" key="2">
    <source>
        <dbReference type="ARBA" id="ARBA00005695"/>
    </source>
</evidence>
<accession>A0ABX1EBM5</accession>
<keyword evidence="3" id="KW-0813">Transport</keyword>
<dbReference type="Gene3D" id="3.90.76.10">
    <property type="entry name" value="Dipeptide-binding Protein, Domain 1"/>
    <property type="match status" value="1"/>
</dbReference>
<dbReference type="RefSeq" id="WP_168033893.1">
    <property type="nucleotide sequence ID" value="NZ_JAAVNE010000039.1"/>
</dbReference>
<dbReference type="PIRSF" id="PIRSF002741">
    <property type="entry name" value="MppA"/>
    <property type="match status" value="1"/>
</dbReference>
<evidence type="ECO:0000313" key="7">
    <source>
        <dbReference type="EMBL" id="NKC33158.1"/>
    </source>
</evidence>
<feature type="chain" id="PRO_5047229596" evidence="5">
    <location>
        <begin position="22"/>
        <end position="522"/>
    </location>
</feature>
<dbReference type="SUPFAM" id="SSF53850">
    <property type="entry name" value="Periplasmic binding protein-like II"/>
    <property type="match status" value="1"/>
</dbReference>
<dbReference type="InterPro" id="IPR030678">
    <property type="entry name" value="Peptide/Ni-bd"/>
</dbReference>
<feature type="signal peptide" evidence="5">
    <location>
        <begin position="1"/>
        <end position="21"/>
    </location>
</feature>
<comment type="similarity">
    <text evidence="2">Belongs to the bacterial solute-binding protein 5 family.</text>
</comment>
<dbReference type="Gene3D" id="3.10.105.10">
    <property type="entry name" value="Dipeptide-binding Protein, Domain 3"/>
    <property type="match status" value="1"/>
</dbReference>
<evidence type="ECO:0000256" key="3">
    <source>
        <dbReference type="ARBA" id="ARBA00022448"/>
    </source>
</evidence>
<gene>
    <name evidence="7" type="ORF">HEQ75_20010</name>
</gene>
<proteinExistence type="inferred from homology"/>
<evidence type="ECO:0000256" key="4">
    <source>
        <dbReference type="ARBA" id="ARBA00022729"/>
    </source>
</evidence>
<evidence type="ECO:0000259" key="6">
    <source>
        <dbReference type="Pfam" id="PF00496"/>
    </source>
</evidence>
<dbReference type="InterPro" id="IPR039424">
    <property type="entry name" value="SBP_5"/>
</dbReference>
<dbReference type="Proteomes" id="UP000787635">
    <property type="component" value="Unassembled WGS sequence"/>
</dbReference>
<dbReference type="Pfam" id="PF00496">
    <property type="entry name" value="SBP_bac_5"/>
    <property type="match status" value="1"/>
</dbReference>
<dbReference type="PANTHER" id="PTHR30290:SF9">
    <property type="entry name" value="OLIGOPEPTIDE-BINDING PROTEIN APPA"/>
    <property type="match status" value="1"/>
</dbReference>
<feature type="domain" description="Solute-binding protein family 5" evidence="6">
    <location>
        <begin position="65"/>
        <end position="429"/>
    </location>
</feature>
<dbReference type="InterPro" id="IPR000914">
    <property type="entry name" value="SBP_5_dom"/>
</dbReference>
<evidence type="ECO:0000256" key="5">
    <source>
        <dbReference type="SAM" id="SignalP"/>
    </source>
</evidence>
<keyword evidence="4 5" id="KW-0732">Signal</keyword>
<name>A0ABX1EBM5_9PROT</name>
<evidence type="ECO:0000256" key="1">
    <source>
        <dbReference type="ARBA" id="ARBA00004418"/>
    </source>
</evidence>
<reference evidence="7 8" key="1">
    <citation type="submission" date="2020-03" db="EMBL/GenBank/DDBJ databases">
        <title>Roseomonas selenitidurans sp. nov. isolated from urban soil.</title>
        <authorList>
            <person name="Liu H."/>
        </authorList>
    </citation>
    <scope>NUCLEOTIDE SEQUENCE [LARGE SCALE GENOMIC DNA]</scope>
    <source>
        <strain evidence="7 8">BU-1</strain>
    </source>
</reference>
<evidence type="ECO:0000313" key="8">
    <source>
        <dbReference type="Proteomes" id="UP000787635"/>
    </source>
</evidence>
<dbReference type="EMBL" id="JAAVNE010000039">
    <property type="protein sequence ID" value="NKC33158.1"/>
    <property type="molecule type" value="Genomic_DNA"/>
</dbReference>